<dbReference type="Pfam" id="PF02441">
    <property type="entry name" value="Flavoprotein"/>
    <property type="match status" value="1"/>
</dbReference>
<comment type="function">
    <text evidence="3">Catalyzes two sequential steps in the biosynthesis of coenzyme A. In the first step cysteine is conjugated to 4'-phosphopantothenate to form 4-phosphopantothenoylcysteine. In the second step the latter compound is decarboxylated to form 4'-phosphopantotheine.</text>
</comment>
<accession>A0A8B2NYX3</accession>
<comment type="catalytic activity">
    <reaction evidence="3 4">
        <text>(R)-4'-phosphopantothenate + L-cysteine + CTP = N-[(R)-4-phosphopantothenoyl]-L-cysteine + CMP + diphosphate + H(+)</text>
        <dbReference type="Rhea" id="RHEA:19397"/>
        <dbReference type="ChEBI" id="CHEBI:10986"/>
        <dbReference type="ChEBI" id="CHEBI:15378"/>
        <dbReference type="ChEBI" id="CHEBI:33019"/>
        <dbReference type="ChEBI" id="CHEBI:35235"/>
        <dbReference type="ChEBI" id="CHEBI:37563"/>
        <dbReference type="ChEBI" id="CHEBI:59458"/>
        <dbReference type="ChEBI" id="CHEBI:60377"/>
        <dbReference type="EC" id="6.3.2.5"/>
    </reaction>
</comment>
<evidence type="ECO:0000256" key="4">
    <source>
        <dbReference type="RuleBase" id="RU364078"/>
    </source>
</evidence>
<dbReference type="GO" id="GO:0046872">
    <property type="term" value="F:metal ion binding"/>
    <property type="evidence" value="ECO:0007669"/>
    <property type="project" value="UniProtKB-KW"/>
</dbReference>
<comment type="caution">
    <text evidence="3">Lacks conserved residue(s) required for the propagation of feature annotation.</text>
</comment>
<protein>
    <recommendedName>
        <fullName evidence="3">Coenzyme A biosynthesis bifunctional protein CoaBC</fullName>
    </recommendedName>
    <alternativeName>
        <fullName evidence="3">DNA/pantothenate metabolism flavoprotein</fullName>
    </alternativeName>
    <alternativeName>
        <fullName evidence="3">Phosphopantothenoylcysteine synthetase/decarboxylase</fullName>
        <shortName evidence="3">PPCS-PPCDC</shortName>
    </alternativeName>
    <domain>
        <recommendedName>
            <fullName evidence="3">Phosphopantothenoylcysteine decarboxylase</fullName>
            <shortName evidence="3">PPC decarboxylase</shortName>
            <shortName evidence="3">PPC-DC</shortName>
            <ecNumber evidence="3">4.1.1.36</ecNumber>
        </recommendedName>
        <alternativeName>
            <fullName evidence="3">CoaC</fullName>
        </alternativeName>
    </domain>
    <domain>
        <recommendedName>
            <fullName evidence="3">Phosphopantothenate--cysteine ligase</fullName>
            <ecNumber evidence="3">6.3.2.5</ecNumber>
        </recommendedName>
        <alternativeName>
            <fullName evidence="3">CoaB</fullName>
        </alternativeName>
        <alternativeName>
            <fullName evidence="3">Phosphopantothenoylcysteine synthetase</fullName>
            <shortName evidence="3">PPC synthetase</shortName>
            <shortName evidence="3">PPC-S</shortName>
        </alternativeName>
    </domain>
</protein>
<dbReference type="NCBIfam" id="TIGR00521">
    <property type="entry name" value="coaBC_dfp"/>
    <property type="match status" value="1"/>
</dbReference>
<dbReference type="InterPro" id="IPR007085">
    <property type="entry name" value="DNA/pantothenate-metab_flavo_C"/>
</dbReference>
<evidence type="ECO:0000256" key="3">
    <source>
        <dbReference type="HAMAP-Rule" id="MF_02225"/>
    </source>
</evidence>
<dbReference type="EC" id="4.1.1.36" evidence="3"/>
<dbReference type="InterPro" id="IPR005252">
    <property type="entry name" value="CoaBC"/>
</dbReference>
<keyword evidence="1 3" id="KW-0210">Decarboxylase</keyword>
<dbReference type="PANTHER" id="PTHR14359">
    <property type="entry name" value="HOMO-OLIGOMERIC FLAVIN CONTAINING CYS DECARBOXYLASE FAMILY"/>
    <property type="match status" value="1"/>
</dbReference>
<evidence type="ECO:0000313" key="7">
    <source>
        <dbReference type="EMBL" id="RAI03355.1"/>
    </source>
</evidence>
<dbReference type="GO" id="GO:0004632">
    <property type="term" value="F:phosphopantothenate--cysteine ligase activity"/>
    <property type="evidence" value="ECO:0007669"/>
    <property type="project" value="UniProtKB-UniRule"/>
</dbReference>
<reference evidence="7 8" key="1">
    <citation type="submission" date="2018-05" db="EMBL/GenBank/DDBJ databases">
        <title>Acuticoccus sediminis sp. nov., isolated from deep-sea sediment of Indian Ocean.</title>
        <authorList>
            <person name="Liu X."/>
            <person name="Lai Q."/>
            <person name="Du Y."/>
            <person name="Sun F."/>
            <person name="Zhang X."/>
            <person name="Wang S."/>
            <person name="Shao Z."/>
        </authorList>
    </citation>
    <scope>NUCLEOTIDE SEQUENCE [LARGE SCALE GENOMIC DNA]</scope>
    <source>
        <strain evidence="7 8">PTG4-2</strain>
    </source>
</reference>
<evidence type="ECO:0000256" key="1">
    <source>
        <dbReference type="ARBA" id="ARBA00022793"/>
    </source>
</evidence>
<sequence length="396" mass="41466">MARILIVISGGIAAYKVLDLIRRLRERGHETPVVMTEAATRFVTPLSVGALSNAPVLTDLFDLDCEREIGHIRLARSADLVLVAPATADILARMAAGRADDLAAATLLATGAPVLVAPAMNPFMWSHPATRRNVARLEADGVRFVGPEAGEMAERNEAGVGRLAAPEALLAAVDAILSPAPRPLAGRHVIVTSGPTHEPIDPVRYIANRSSGRQGHAIAGALAAAGARVTLVSGPVTIPTPPGVDLRAVESARDMLEAVTAALPADAAVMAAAVADFRVDAATQKIKKTGAPPVLNLTENPDILATVAKGAERPRLVVGFAAETQNVIEYARDKLKRKGCDWIVANDVSRDVFGSGDNTVHLVTPDSVEDWPRLSKAEVGERLVARIAAALGPAPR</sequence>
<comment type="catalytic activity">
    <reaction evidence="3 4">
        <text>N-[(R)-4-phosphopantothenoyl]-L-cysteine + H(+) = (R)-4'-phosphopantetheine + CO2</text>
        <dbReference type="Rhea" id="RHEA:16793"/>
        <dbReference type="ChEBI" id="CHEBI:15378"/>
        <dbReference type="ChEBI" id="CHEBI:16526"/>
        <dbReference type="ChEBI" id="CHEBI:59458"/>
        <dbReference type="ChEBI" id="CHEBI:61723"/>
        <dbReference type="EC" id="4.1.1.36"/>
    </reaction>
</comment>
<feature type="binding site" evidence="3">
    <location>
        <position position="285"/>
    </location>
    <ligand>
        <name>CTP</name>
        <dbReference type="ChEBI" id="CHEBI:37563"/>
    </ligand>
</feature>
<comment type="pathway">
    <text evidence="3 4">Cofactor biosynthesis; coenzyme A biosynthesis; CoA from (R)-pantothenate: step 2/5.</text>
</comment>
<dbReference type="Gene3D" id="3.40.50.1950">
    <property type="entry name" value="Flavin prenyltransferase-like"/>
    <property type="match status" value="1"/>
</dbReference>
<feature type="domain" description="DNA/pantothenate metabolism flavoprotein C-terminal" evidence="6">
    <location>
        <begin position="184"/>
        <end position="389"/>
    </location>
</feature>
<dbReference type="GO" id="GO:0004633">
    <property type="term" value="F:phosphopantothenoylcysteine decarboxylase activity"/>
    <property type="evidence" value="ECO:0007669"/>
    <property type="project" value="UniProtKB-UniRule"/>
</dbReference>
<dbReference type="SUPFAM" id="SSF52507">
    <property type="entry name" value="Homo-oligomeric flavin-containing Cys decarboxylases, HFCD"/>
    <property type="match status" value="1"/>
</dbReference>
<dbReference type="UniPathway" id="UPA00241">
    <property type="reaction ID" value="UER00353"/>
</dbReference>
<evidence type="ECO:0000259" key="6">
    <source>
        <dbReference type="Pfam" id="PF04127"/>
    </source>
</evidence>
<dbReference type="HAMAP" id="MF_02225">
    <property type="entry name" value="CoaBC"/>
    <property type="match status" value="1"/>
</dbReference>
<dbReference type="OrthoDB" id="9802554at2"/>
<keyword evidence="3" id="KW-0479">Metal-binding</keyword>
<keyword evidence="3 4" id="KW-0288">FMN</keyword>
<dbReference type="AlphaFoldDB" id="A0A8B2NYX3"/>
<dbReference type="SUPFAM" id="SSF102645">
    <property type="entry name" value="CoaB-like"/>
    <property type="match status" value="1"/>
</dbReference>
<dbReference type="Pfam" id="PF04127">
    <property type="entry name" value="DFP"/>
    <property type="match status" value="1"/>
</dbReference>
<dbReference type="GO" id="GO:0015937">
    <property type="term" value="P:coenzyme A biosynthetic process"/>
    <property type="evidence" value="ECO:0007669"/>
    <property type="project" value="UniProtKB-UniRule"/>
</dbReference>
<feature type="binding site" evidence="3">
    <location>
        <position position="276"/>
    </location>
    <ligand>
        <name>CTP</name>
        <dbReference type="ChEBI" id="CHEBI:37563"/>
    </ligand>
</feature>
<gene>
    <name evidence="3 7" type="primary">coaBC</name>
    <name evidence="7" type="ORF">DLJ53_02220</name>
</gene>
<dbReference type="InterPro" id="IPR003382">
    <property type="entry name" value="Flavoprotein"/>
</dbReference>
<dbReference type="EMBL" id="QHHQ01000001">
    <property type="protein sequence ID" value="RAI03355.1"/>
    <property type="molecule type" value="Genomic_DNA"/>
</dbReference>
<dbReference type="InterPro" id="IPR036551">
    <property type="entry name" value="Flavin_trans-like"/>
</dbReference>
<evidence type="ECO:0000259" key="5">
    <source>
        <dbReference type="Pfam" id="PF02441"/>
    </source>
</evidence>
<feature type="binding site" evidence="3">
    <location>
        <position position="338"/>
    </location>
    <ligand>
        <name>CTP</name>
        <dbReference type="ChEBI" id="CHEBI:37563"/>
    </ligand>
</feature>
<dbReference type="PANTHER" id="PTHR14359:SF6">
    <property type="entry name" value="PHOSPHOPANTOTHENOYLCYSTEINE DECARBOXYLASE"/>
    <property type="match status" value="1"/>
</dbReference>
<keyword evidence="2 3" id="KW-0456">Lyase</keyword>
<keyword evidence="3" id="KW-0460">Magnesium</keyword>
<comment type="caution">
    <text evidence="7">The sequence shown here is derived from an EMBL/GenBank/DDBJ whole genome shotgun (WGS) entry which is preliminary data.</text>
</comment>
<comment type="cofactor">
    <cofactor evidence="3">
        <name>Mg(2+)</name>
        <dbReference type="ChEBI" id="CHEBI:18420"/>
    </cofactor>
</comment>
<feature type="region of interest" description="Phosphopantothenoylcysteine decarboxylase" evidence="3">
    <location>
        <begin position="1"/>
        <end position="188"/>
    </location>
</feature>
<keyword evidence="8" id="KW-1185">Reference proteome</keyword>
<keyword evidence="3" id="KW-0511">Multifunctional enzyme</keyword>
<keyword evidence="3 4" id="KW-0436">Ligase</keyword>
<dbReference type="EC" id="6.3.2.5" evidence="3"/>
<dbReference type="InterPro" id="IPR035929">
    <property type="entry name" value="CoaB-like_sf"/>
</dbReference>
<evidence type="ECO:0000256" key="2">
    <source>
        <dbReference type="ARBA" id="ARBA00023239"/>
    </source>
</evidence>
<dbReference type="GO" id="GO:0071513">
    <property type="term" value="C:phosphopantothenoylcysteine decarboxylase complex"/>
    <property type="evidence" value="ECO:0007669"/>
    <property type="project" value="TreeGrafter"/>
</dbReference>
<evidence type="ECO:0000313" key="8">
    <source>
        <dbReference type="Proteomes" id="UP000249590"/>
    </source>
</evidence>
<dbReference type="RefSeq" id="WP_111341959.1">
    <property type="nucleotide sequence ID" value="NZ_QHHQ01000001.1"/>
</dbReference>
<dbReference type="Proteomes" id="UP000249590">
    <property type="component" value="Unassembled WGS sequence"/>
</dbReference>
<feature type="binding site" evidence="3">
    <location>
        <position position="320"/>
    </location>
    <ligand>
        <name>CTP</name>
        <dbReference type="ChEBI" id="CHEBI:37563"/>
    </ligand>
</feature>
<comment type="function">
    <text evidence="4">Catalyzes two steps in the biosynthesis of coenzyme A. In the first step cysteine is conjugated to 4'-phosphopantothenate to form 4-phosphopantothenoylcysteine, in the latter compound is decarboxylated to form 4'-phosphopantotheine.</text>
</comment>
<feature type="region of interest" description="Phosphopantothenate--cysteine ligase" evidence="3">
    <location>
        <begin position="189"/>
        <end position="396"/>
    </location>
</feature>
<name>A0A8B2NYX3_9HYPH</name>
<feature type="domain" description="Flavoprotein" evidence="5">
    <location>
        <begin position="3"/>
        <end position="163"/>
    </location>
</feature>
<comment type="similarity">
    <text evidence="3 4">In the C-terminal section; belongs to the PPC synthetase family.</text>
</comment>
<proteinExistence type="inferred from homology"/>
<dbReference type="GO" id="GO:0010181">
    <property type="term" value="F:FMN binding"/>
    <property type="evidence" value="ECO:0007669"/>
    <property type="project" value="UniProtKB-UniRule"/>
</dbReference>
<dbReference type="GO" id="GO:0015941">
    <property type="term" value="P:pantothenate catabolic process"/>
    <property type="evidence" value="ECO:0007669"/>
    <property type="project" value="InterPro"/>
</dbReference>
<feature type="binding site" evidence="3">
    <location>
        <begin position="301"/>
        <end position="304"/>
    </location>
    <ligand>
        <name>CTP</name>
        <dbReference type="ChEBI" id="CHEBI:37563"/>
    </ligand>
</feature>
<comment type="pathway">
    <text evidence="3 4">Cofactor biosynthesis; coenzyme A biosynthesis; CoA from (R)-pantothenate: step 3/5.</text>
</comment>
<dbReference type="Gene3D" id="3.40.50.10300">
    <property type="entry name" value="CoaB-like"/>
    <property type="match status" value="1"/>
</dbReference>
<keyword evidence="3 4" id="KW-0285">Flavoprotein</keyword>
<comment type="similarity">
    <text evidence="3 4">In the N-terminal section; belongs to the HFCD (homo-oligomeric flavin containing Cys decarboxylase) superfamily.</text>
</comment>
<feature type="binding site" evidence="3">
    <location>
        <position position="334"/>
    </location>
    <ligand>
        <name>CTP</name>
        <dbReference type="ChEBI" id="CHEBI:37563"/>
    </ligand>
</feature>
<organism evidence="7 8">
    <name type="scientific">Acuticoccus sediminis</name>
    <dbReference type="NCBI Taxonomy" id="2184697"/>
    <lineage>
        <taxon>Bacteria</taxon>
        <taxon>Pseudomonadati</taxon>
        <taxon>Pseudomonadota</taxon>
        <taxon>Alphaproteobacteria</taxon>
        <taxon>Hyphomicrobiales</taxon>
        <taxon>Amorphaceae</taxon>
        <taxon>Acuticoccus</taxon>
    </lineage>
</organism>
<comment type="cofactor">
    <cofactor evidence="3">
        <name>FMN</name>
        <dbReference type="ChEBI" id="CHEBI:58210"/>
    </cofactor>
    <text evidence="3">Binds 1 FMN per subunit.</text>
</comment>